<dbReference type="EMBL" id="CM045760">
    <property type="protein sequence ID" value="KAI8026461.1"/>
    <property type="molecule type" value="Genomic_DNA"/>
</dbReference>
<accession>A0ACC0IM46</accession>
<keyword evidence="2" id="KW-1185">Reference proteome</keyword>
<protein>
    <submittedName>
        <fullName evidence="1">Uncharacterized protein</fullName>
    </submittedName>
</protein>
<evidence type="ECO:0000313" key="1">
    <source>
        <dbReference type="EMBL" id="KAI8026461.1"/>
    </source>
</evidence>
<gene>
    <name evidence="1" type="ORF">LOK49_LG02G03545</name>
</gene>
<sequence>MKDSFVEKARLKVLQQLIGGLLPVVLRPQEAQCRLVRCIARELVTCLVMLPIMDFASPWYVNELIECILLAIKDYVSKAGDNQSPNAVGHTSGHAVAADAIQNESTPRKNSSSNNQGNDLMMSRSDNQKEIPLDASENLYSFIW</sequence>
<organism evidence="1 2">
    <name type="scientific">Camellia lanceoleosa</name>
    <dbReference type="NCBI Taxonomy" id="1840588"/>
    <lineage>
        <taxon>Eukaryota</taxon>
        <taxon>Viridiplantae</taxon>
        <taxon>Streptophyta</taxon>
        <taxon>Embryophyta</taxon>
        <taxon>Tracheophyta</taxon>
        <taxon>Spermatophyta</taxon>
        <taxon>Magnoliopsida</taxon>
        <taxon>eudicotyledons</taxon>
        <taxon>Gunneridae</taxon>
        <taxon>Pentapetalae</taxon>
        <taxon>asterids</taxon>
        <taxon>Ericales</taxon>
        <taxon>Theaceae</taxon>
        <taxon>Camellia</taxon>
    </lineage>
</organism>
<reference evidence="1 2" key="1">
    <citation type="journal article" date="2022" name="Plant J.">
        <title>Chromosome-level genome of Camellia lanceoleosa provides a valuable resource for understanding genome evolution and self-incompatibility.</title>
        <authorList>
            <person name="Gong W."/>
            <person name="Xiao S."/>
            <person name="Wang L."/>
            <person name="Liao Z."/>
            <person name="Chang Y."/>
            <person name="Mo W."/>
            <person name="Hu G."/>
            <person name="Li W."/>
            <person name="Zhao G."/>
            <person name="Zhu H."/>
            <person name="Hu X."/>
            <person name="Ji K."/>
            <person name="Xiang X."/>
            <person name="Song Q."/>
            <person name="Yuan D."/>
            <person name="Jin S."/>
            <person name="Zhang L."/>
        </authorList>
    </citation>
    <scope>NUCLEOTIDE SEQUENCE [LARGE SCALE GENOMIC DNA]</scope>
    <source>
        <strain evidence="1">SQ_2022a</strain>
    </source>
</reference>
<comment type="caution">
    <text evidence="1">The sequence shown here is derived from an EMBL/GenBank/DDBJ whole genome shotgun (WGS) entry which is preliminary data.</text>
</comment>
<name>A0ACC0IM46_9ERIC</name>
<proteinExistence type="predicted"/>
<dbReference type="Proteomes" id="UP001060215">
    <property type="component" value="Chromosome 3"/>
</dbReference>
<evidence type="ECO:0000313" key="2">
    <source>
        <dbReference type="Proteomes" id="UP001060215"/>
    </source>
</evidence>